<dbReference type="EMBL" id="MU250527">
    <property type="protein sequence ID" value="KAG7450070.1"/>
    <property type="molecule type" value="Genomic_DNA"/>
</dbReference>
<sequence length="142" mass="15459">MPWNPSCSLLPPALSLQKVAANAAQQNLMQQNPYSILQLQEALQTALTGANFTVQTAATNAGGRPSTLRIDLPIFKGTHSENVRAWLSILDDQLSTSHIAVADRTVSASGLLRDNAQTWYLALKRANNDCPLSWDDFRAALL</sequence>
<proteinExistence type="predicted"/>
<name>A0A9P7W0D5_9AGAR</name>
<dbReference type="Proteomes" id="UP000812287">
    <property type="component" value="Unassembled WGS sequence"/>
</dbReference>
<dbReference type="GeneID" id="66103937"/>
<comment type="caution">
    <text evidence="1">The sequence shown here is derived from an EMBL/GenBank/DDBJ whole genome shotgun (WGS) entry which is preliminary data.</text>
</comment>
<evidence type="ECO:0000313" key="1">
    <source>
        <dbReference type="EMBL" id="KAG7450070.1"/>
    </source>
</evidence>
<dbReference type="OrthoDB" id="3058835at2759"/>
<reference evidence="1" key="1">
    <citation type="submission" date="2020-11" db="EMBL/GenBank/DDBJ databases">
        <title>Adaptations for nitrogen fixation in a non-lichenized fungal sporocarp promotes dispersal by wood-feeding termites.</title>
        <authorList>
            <consortium name="DOE Joint Genome Institute"/>
            <person name="Koch R.A."/>
            <person name="Yoon G."/>
            <person name="Arayal U."/>
            <person name="Lail K."/>
            <person name="Amirebrahimi M."/>
            <person name="Labutti K."/>
            <person name="Lipzen A."/>
            <person name="Riley R."/>
            <person name="Barry K."/>
            <person name="Henrissat B."/>
            <person name="Grigoriev I.V."/>
            <person name="Herr J.R."/>
            <person name="Aime M.C."/>
        </authorList>
    </citation>
    <scope>NUCLEOTIDE SEQUENCE</scope>
    <source>
        <strain evidence="1">MCA 3950</strain>
    </source>
</reference>
<keyword evidence="2" id="KW-1185">Reference proteome</keyword>
<evidence type="ECO:0000313" key="2">
    <source>
        <dbReference type="Proteomes" id="UP000812287"/>
    </source>
</evidence>
<protein>
    <recommendedName>
        <fullName evidence="3">Retrotransposon gag domain-containing protein</fullName>
    </recommendedName>
</protein>
<accession>A0A9P7W0D5</accession>
<evidence type="ECO:0008006" key="3">
    <source>
        <dbReference type="Google" id="ProtNLM"/>
    </source>
</evidence>
<dbReference type="AlphaFoldDB" id="A0A9P7W0D5"/>
<gene>
    <name evidence="1" type="ORF">BT62DRAFT_622295</name>
</gene>
<dbReference type="RefSeq" id="XP_043043570.1">
    <property type="nucleotide sequence ID" value="XM_043181641.1"/>
</dbReference>
<organism evidence="1 2">
    <name type="scientific">Guyanagaster necrorhizus</name>
    <dbReference type="NCBI Taxonomy" id="856835"/>
    <lineage>
        <taxon>Eukaryota</taxon>
        <taxon>Fungi</taxon>
        <taxon>Dikarya</taxon>
        <taxon>Basidiomycota</taxon>
        <taxon>Agaricomycotina</taxon>
        <taxon>Agaricomycetes</taxon>
        <taxon>Agaricomycetidae</taxon>
        <taxon>Agaricales</taxon>
        <taxon>Marasmiineae</taxon>
        <taxon>Physalacriaceae</taxon>
        <taxon>Guyanagaster</taxon>
    </lineage>
</organism>